<dbReference type="EMBL" id="NIDE01000018">
    <property type="protein sequence ID" value="OWK35254.1"/>
    <property type="molecule type" value="Genomic_DNA"/>
</dbReference>
<keyword evidence="3" id="KW-0645">Protease</keyword>
<keyword evidence="2" id="KW-1003">Cell membrane</keyword>
<dbReference type="GO" id="GO:0008233">
    <property type="term" value="F:peptidase activity"/>
    <property type="evidence" value="ECO:0007669"/>
    <property type="project" value="UniProtKB-KW"/>
</dbReference>
<evidence type="ECO:0000256" key="1">
    <source>
        <dbReference type="ARBA" id="ARBA00004651"/>
    </source>
</evidence>
<comment type="caution">
    <text evidence="9">The sequence shown here is derived from an EMBL/GenBank/DDBJ whole genome shotgun (WGS) entry which is preliminary data.</text>
</comment>
<evidence type="ECO:0000256" key="4">
    <source>
        <dbReference type="ARBA" id="ARBA00022692"/>
    </source>
</evidence>
<keyword evidence="5" id="KW-0378">Hydrolase</keyword>
<organism evidence="9 10">
    <name type="scientific">Fimbriiglobus ruber</name>
    <dbReference type="NCBI Taxonomy" id="1908690"/>
    <lineage>
        <taxon>Bacteria</taxon>
        <taxon>Pseudomonadati</taxon>
        <taxon>Planctomycetota</taxon>
        <taxon>Planctomycetia</taxon>
        <taxon>Gemmatales</taxon>
        <taxon>Gemmataceae</taxon>
        <taxon>Fimbriiglobus</taxon>
    </lineage>
</organism>
<keyword evidence="4 8" id="KW-0812">Transmembrane</keyword>
<evidence type="ECO:0000313" key="9">
    <source>
        <dbReference type="EMBL" id="OWK35254.1"/>
    </source>
</evidence>
<feature type="transmembrane region" description="Helical" evidence="8">
    <location>
        <begin position="319"/>
        <end position="337"/>
    </location>
</feature>
<sequence length="553" mass="58560">MFTAPMSNQPAAPVIAAGWWGGVVVASGLILALFADSLSNLVRLWNSDPGYSHGYLVLPVSLALASSTFRRSGPPGRGELLVGLAGIVFGVACQLTATVFRWPPLSFVAMVAVVRGVLVCAGGQAWAAAFTFPLLFLFFMFPLPATWTGYAALWLQDIVTRLAETAIELFAVCHRVGYTIHIAGVDTPLVVAEGCSGLGQVVAFVAFATLLGELTRRPGWYCFILVLAAVPVAVVANTLRVVAIALAVKSFGAGWLDGALHDAPATFSYPAGIAIFLLVDRVLSAVVARPAEATTVANPPPTTPEPEGVGRTIAARRPVAVAAVVLAVAVVTQVALAEHVREARDLSFPSQSGSLDHLPLVVADPDSGRPAWSGTDLPSARDAVRSQLPFQADDLLVRGYRHVSGAEAQLYVVHSRTGQDRKHHPEICVRDVGGVPEDLGFRDQVPLSADRAGRAQRFLFRPASGRPTVVYYWHYTGTPVPDPSRTFLQTLHLRLGTAAPSVTVQLSVGTDEKAVLDSVARVLLPALDLAARRDVLPPGAETGCDRIPIGLAR</sequence>
<dbReference type="GO" id="GO:0005886">
    <property type="term" value="C:plasma membrane"/>
    <property type="evidence" value="ECO:0007669"/>
    <property type="project" value="UniProtKB-SubCell"/>
</dbReference>
<evidence type="ECO:0000256" key="8">
    <source>
        <dbReference type="SAM" id="Phobius"/>
    </source>
</evidence>
<evidence type="ECO:0000256" key="5">
    <source>
        <dbReference type="ARBA" id="ARBA00022801"/>
    </source>
</evidence>
<feature type="transmembrane region" description="Helical" evidence="8">
    <location>
        <begin position="267"/>
        <end position="288"/>
    </location>
</feature>
<evidence type="ECO:0000256" key="2">
    <source>
        <dbReference type="ARBA" id="ARBA00022475"/>
    </source>
</evidence>
<feature type="transmembrane region" description="Helical" evidence="8">
    <location>
        <begin position="189"/>
        <end position="211"/>
    </location>
</feature>
<dbReference type="Pfam" id="PF09721">
    <property type="entry name" value="Exosortase_EpsH"/>
    <property type="match status" value="1"/>
</dbReference>
<dbReference type="Proteomes" id="UP000214646">
    <property type="component" value="Unassembled WGS sequence"/>
</dbReference>
<dbReference type="InterPro" id="IPR019127">
    <property type="entry name" value="Exosortase"/>
</dbReference>
<dbReference type="RefSeq" id="WP_088259865.1">
    <property type="nucleotide sequence ID" value="NZ_NIDE01000018.1"/>
</dbReference>
<dbReference type="AlphaFoldDB" id="A0A225D6I2"/>
<name>A0A225D6I2_9BACT</name>
<comment type="subcellular location">
    <subcellularLocation>
        <location evidence="1">Cell membrane</location>
        <topology evidence="1">Multi-pass membrane protein</topology>
    </subcellularLocation>
</comment>
<keyword evidence="10" id="KW-1185">Reference proteome</keyword>
<feature type="transmembrane region" description="Helical" evidence="8">
    <location>
        <begin position="134"/>
        <end position="155"/>
    </location>
</feature>
<keyword evidence="7 8" id="KW-0472">Membrane</keyword>
<feature type="transmembrane region" description="Helical" evidence="8">
    <location>
        <begin position="223"/>
        <end position="247"/>
    </location>
</feature>
<evidence type="ECO:0000256" key="6">
    <source>
        <dbReference type="ARBA" id="ARBA00022989"/>
    </source>
</evidence>
<dbReference type="InterPro" id="IPR013426">
    <property type="entry name" value="EpsH-like"/>
</dbReference>
<dbReference type="OrthoDB" id="5295974at2"/>
<reference evidence="10" key="1">
    <citation type="submission" date="2017-06" db="EMBL/GenBank/DDBJ databases">
        <title>Genome analysis of Fimbriiglobus ruber SP5, the first member of the order Planctomycetales with confirmed chitinolytic capability.</title>
        <authorList>
            <person name="Ravin N.V."/>
            <person name="Rakitin A.L."/>
            <person name="Ivanova A.A."/>
            <person name="Beletsky A.V."/>
            <person name="Kulichevskaya I.S."/>
            <person name="Mardanov A.V."/>
            <person name="Dedysh S.N."/>
        </authorList>
    </citation>
    <scope>NUCLEOTIDE SEQUENCE [LARGE SCALE GENOMIC DNA]</scope>
    <source>
        <strain evidence="10">SP5</strain>
    </source>
</reference>
<feature type="transmembrane region" description="Helical" evidence="8">
    <location>
        <begin position="81"/>
        <end position="100"/>
    </location>
</feature>
<gene>
    <name evidence="9" type="ORF">FRUB_09415</name>
</gene>
<keyword evidence="6 8" id="KW-1133">Transmembrane helix</keyword>
<feature type="transmembrane region" description="Helical" evidence="8">
    <location>
        <begin position="50"/>
        <end position="69"/>
    </location>
</feature>
<feature type="transmembrane region" description="Helical" evidence="8">
    <location>
        <begin position="12"/>
        <end position="35"/>
    </location>
</feature>
<proteinExistence type="predicted"/>
<dbReference type="NCBIfam" id="TIGR04178">
    <property type="entry name" value="exo_archaeo"/>
    <property type="match status" value="1"/>
</dbReference>
<dbReference type="GO" id="GO:0006508">
    <property type="term" value="P:proteolysis"/>
    <property type="evidence" value="ECO:0007669"/>
    <property type="project" value="UniProtKB-KW"/>
</dbReference>
<evidence type="ECO:0000256" key="3">
    <source>
        <dbReference type="ARBA" id="ARBA00022670"/>
    </source>
</evidence>
<accession>A0A225D6I2</accession>
<protein>
    <submittedName>
        <fullName evidence="9">Eight transmembrane protein EpsH</fullName>
    </submittedName>
</protein>
<dbReference type="NCBIfam" id="TIGR02602">
    <property type="entry name" value="8TM_EpsH"/>
    <property type="match status" value="1"/>
</dbReference>
<evidence type="ECO:0000313" key="10">
    <source>
        <dbReference type="Proteomes" id="UP000214646"/>
    </source>
</evidence>
<feature type="transmembrane region" description="Helical" evidence="8">
    <location>
        <begin position="106"/>
        <end position="127"/>
    </location>
</feature>
<evidence type="ECO:0000256" key="7">
    <source>
        <dbReference type="ARBA" id="ARBA00023136"/>
    </source>
</evidence>
<dbReference type="InterPro" id="IPR026392">
    <property type="entry name" value="Exo/Archaeosortase_dom"/>
</dbReference>